<accession>A0A9N7NNK8</accession>
<keyword evidence="4" id="KW-1185">Reference proteome</keyword>
<evidence type="ECO:0000313" key="3">
    <source>
        <dbReference type="EMBL" id="CAA0833734.1"/>
    </source>
</evidence>
<name>A0A9N7NNK8_STRHE</name>
<dbReference type="InterPro" id="IPR040256">
    <property type="entry name" value="At4g02000-like"/>
</dbReference>
<reference evidence="3" key="1">
    <citation type="submission" date="2019-12" db="EMBL/GenBank/DDBJ databases">
        <authorList>
            <person name="Scholes J."/>
        </authorList>
    </citation>
    <scope>NUCLEOTIDE SEQUENCE</scope>
</reference>
<feature type="region of interest" description="Disordered" evidence="1">
    <location>
        <begin position="290"/>
        <end position="443"/>
    </location>
</feature>
<dbReference type="EMBL" id="CACSLK010027840">
    <property type="protein sequence ID" value="CAA0833734.1"/>
    <property type="molecule type" value="Genomic_DNA"/>
</dbReference>
<feature type="compositionally biased region" description="Basic and acidic residues" evidence="1">
    <location>
        <begin position="350"/>
        <end position="362"/>
    </location>
</feature>
<dbReference type="PANTHER" id="PTHR31286:SF178">
    <property type="entry name" value="DUF4283 DOMAIN-CONTAINING PROTEIN"/>
    <property type="match status" value="1"/>
</dbReference>
<organism evidence="3 4">
    <name type="scientific">Striga hermonthica</name>
    <name type="common">Purple witchweed</name>
    <name type="synonym">Buchnera hermonthica</name>
    <dbReference type="NCBI Taxonomy" id="68872"/>
    <lineage>
        <taxon>Eukaryota</taxon>
        <taxon>Viridiplantae</taxon>
        <taxon>Streptophyta</taxon>
        <taxon>Embryophyta</taxon>
        <taxon>Tracheophyta</taxon>
        <taxon>Spermatophyta</taxon>
        <taxon>Magnoliopsida</taxon>
        <taxon>eudicotyledons</taxon>
        <taxon>Gunneridae</taxon>
        <taxon>Pentapetalae</taxon>
        <taxon>asterids</taxon>
        <taxon>lamiids</taxon>
        <taxon>Lamiales</taxon>
        <taxon>Orobanchaceae</taxon>
        <taxon>Buchnereae</taxon>
        <taxon>Striga</taxon>
    </lineage>
</organism>
<protein>
    <recommendedName>
        <fullName evidence="2">DUF4283 domain-containing protein</fullName>
    </recommendedName>
</protein>
<dbReference type="OrthoDB" id="1938170at2759"/>
<evidence type="ECO:0000256" key="1">
    <source>
        <dbReference type="SAM" id="MobiDB-lite"/>
    </source>
</evidence>
<dbReference type="Proteomes" id="UP001153555">
    <property type="component" value="Unassembled WGS sequence"/>
</dbReference>
<proteinExistence type="predicted"/>
<comment type="caution">
    <text evidence="3">The sequence shown here is derived from an EMBL/GenBank/DDBJ whole genome shotgun (WGS) entry which is preliminary data.</text>
</comment>
<dbReference type="AlphaFoldDB" id="A0A9N7NNK8"/>
<feature type="domain" description="DUF4283" evidence="2">
    <location>
        <begin position="33"/>
        <end position="112"/>
    </location>
</feature>
<dbReference type="Pfam" id="PF14111">
    <property type="entry name" value="DUF4283"/>
    <property type="match status" value="1"/>
</dbReference>
<evidence type="ECO:0000259" key="2">
    <source>
        <dbReference type="Pfam" id="PF14111"/>
    </source>
</evidence>
<feature type="compositionally biased region" description="Polar residues" evidence="1">
    <location>
        <begin position="316"/>
        <end position="326"/>
    </location>
</feature>
<dbReference type="PANTHER" id="PTHR31286">
    <property type="entry name" value="GLYCINE-RICH CELL WALL STRUCTURAL PROTEIN 1.8-LIKE"/>
    <property type="match status" value="1"/>
</dbReference>
<evidence type="ECO:0000313" key="4">
    <source>
        <dbReference type="Proteomes" id="UP001153555"/>
    </source>
</evidence>
<sequence>MEEELGQKLESVSIAEAENLVIDIEPKDVSISAEECNRILFGNHGDRKANWLGLQRTMGLLWKIRNSLEVREISSNYFQFIFPTRNALLKIDLGRSWMFENQHLILTEWTKGLSGSHEKFGELLIWVQVYMVLINWLSTDVGLKIERAFKGIRNVNLAHVGNGGGRIIRIQVVLDMNQPLPRWSFIRLGQYGDWLRAPEGYSLTGSPLASNNSEPSSSGKQSVENFINKSQSTSSGLRNADQMLGSCAMLAVNDPNPTSLIEPGNLLDFILEGEEHKMEIIEANVQSLEKGKEVATTSPNQRKWMRASARVGKKATGSQLKSSHNDPQGAKRSRLPLQFVNKDGTSIGEEGEKRKKGGRFEDGLDSEEDADVNPRRKKPQQGGLNEILTLSPAHQNEAGTSRDRKRNRSPLPEADKIYLPPRRVNTNRGESLLSRRQTKAYAR</sequence>
<dbReference type="InterPro" id="IPR025558">
    <property type="entry name" value="DUF4283"/>
</dbReference>
<gene>
    <name evidence="3" type="ORF">SHERM_28992</name>
</gene>